<dbReference type="EMBL" id="JXYA01000045">
    <property type="protein sequence ID" value="KJZ06703.1"/>
    <property type="molecule type" value="Genomic_DNA"/>
</dbReference>
<dbReference type="PATRIC" id="fig|43658.5.peg.3805"/>
<proteinExistence type="predicted"/>
<keyword evidence="2" id="KW-1185">Reference proteome</keyword>
<dbReference type="SUPFAM" id="SSF52777">
    <property type="entry name" value="CoA-dependent acyltransferases"/>
    <property type="match status" value="1"/>
</dbReference>
<dbReference type="InterPro" id="IPR001707">
    <property type="entry name" value="Cmp_AcTrfase"/>
</dbReference>
<dbReference type="SMART" id="SM01059">
    <property type="entry name" value="CAT"/>
    <property type="match status" value="1"/>
</dbReference>
<dbReference type="PANTHER" id="PTHR38474:SF1">
    <property type="entry name" value="SLR0299 PROTEIN"/>
    <property type="match status" value="1"/>
</dbReference>
<accession>A0A0F4QG63</accession>
<dbReference type="PANTHER" id="PTHR38474">
    <property type="entry name" value="SLR0299 PROTEIN"/>
    <property type="match status" value="1"/>
</dbReference>
<dbReference type="Pfam" id="PF00302">
    <property type="entry name" value="CAT"/>
    <property type="match status" value="1"/>
</dbReference>
<evidence type="ECO:0000313" key="1">
    <source>
        <dbReference type="EMBL" id="KJZ06703.1"/>
    </source>
</evidence>
<dbReference type="Proteomes" id="UP000033452">
    <property type="component" value="Unassembled WGS sequence"/>
</dbReference>
<evidence type="ECO:0008006" key="3">
    <source>
        <dbReference type="Google" id="ProtNLM"/>
    </source>
</evidence>
<sequence>MKQLTSSDWSRAEHFDFYLGFEQPYFSITTRLKTGSLYTLCKQRQLSFTYSYLYCLSKACQNYAPIRYRIVNRRPYVVDKVDMSCVFLREDRSFRFVPLVACEDIHDYIKNNDAQKKAFLEQPLVSEHFLATSDNPQQLYLSILPWFDFTSFSHARNAKDNLGIPKCVFGKLDPQTGELPFSVEVHHGLMDGLHVAEFIQEIETQCKILSEQLLA</sequence>
<dbReference type="Gene3D" id="3.30.559.10">
    <property type="entry name" value="Chloramphenicol acetyltransferase-like domain"/>
    <property type="match status" value="1"/>
</dbReference>
<protein>
    <recommendedName>
        <fullName evidence="3">Chloramphenicol acetyltransferase</fullName>
    </recommendedName>
</protein>
<dbReference type="InterPro" id="IPR023213">
    <property type="entry name" value="CAT-like_dom_sf"/>
</dbReference>
<name>A0A0F4QG63_9GAMM</name>
<dbReference type="RefSeq" id="WP_046006374.1">
    <property type="nucleotide sequence ID" value="NZ_JXYA01000045.1"/>
</dbReference>
<dbReference type="OrthoDB" id="9801766at2"/>
<dbReference type="AlphaFoldDB" id="A0A0F4QG63"/>
<dbReference type="GO" id="GO:0008811">
    <property type="term" value="F:chloramphenicol O-acetyltransferase activity"/>
    <property type="evidence" value="ECO:0007669"/>
    <property type="project" value="InterPro"/>
</dbReference>
<gene>
    <name evidence="1" type="ORF">TW77_18010</name>
</gene>
<comment type="caution">
    <text evidence="1">The sequence shown here is derived from an EMBL/GenBank/DDBJ whole genome shotgun (WGS) entry which is preliminary data.</text>
</comment>
<evidence type="ECO:0000313" key="2">
    <source>
        <dbReference type="Proteomes" id="UP000033452"/>
    </source>
</evidence>
<reference evidence="1 2" key="1">
    <citation type="journal article" date="2015" name="BMC Genomics">
        <title>Genome mining reveals unlocked bioactive potential of marine Gram-negative bacteria.</title>
        <authorList>
            <person name="Machado H."/>
            <person name="Sonnenschein E.C."/>
            <person name="Melchiorsen J."/>
            <person name="Gram L."/>
        </authorList>
    </citation>
    <scope>NUCLEOTIDE SEQUENCE [LARGE SCALE GENOMIC DNA]</scope>
    <source>
        <strain evidence="1 2">S2471</strain>
    </source>
</reference>
<organism evidence="1 2">
    <name type="scientific">Pseudoalteromonas rubra</name>
    <dbReference type="NCBI Taxonomy" id="43658"/>
    <lineage>
        <taxon>Bacteria</taxon>
        <taxon>Pseudomonadati</taxon>
        <taxon>Pseudomonadota</taxon>
        <taxon>Gammaproteobacteria</taxon>
        <taxon>Alteromonadales</taxon>
        <taxon>Pseudoalteromonadaceae</taxon>
        <taxon>Pseudoalteromonas</taxon>
    </lineage>
</organism>